<dbReference type="InterPro" id="IPR022842">
    <property type="entry name" value="RNAP_Rpo3/Rpb3/RPAC1"/>
</dbReference>
<dbReference type="AlphaFoldDB" id="A0A381SBQ0"/>
<feature type="domain" description="DNA-directed RNA polymerase RpoA/D/Rpb3-type" evidence="3">
    <location>
        <begin position="13"/>
        <end position="290"/>
    </location>
</feature>
<keyword evidence="2" id="KW-0804">Transcription</keyword>
<gene>
    <name evidence="4" type="ORF">METZ01_LOCUS53788</name>
</gene>
<dbReference type="InterPro" id="IPR036603">
    <property type="entry name" value="RBP11-like"/>
</dbReference>
<dbReference type="PANTHER" id="PTHR11800">
    <property type="entry name" value="DNA-DIRECTED RNA POLYMERASE"/>
    <property type="match status" value="1"/>
</dbReference>
<dbReference type="SUPFAM" id="SSF56553">
    <property type="entry name" value="Insert subdomain of RNA polymerase alpha subunit"/>
    <property type="match status" value="1"/>
</dbReference>
<dbReference type="Pfam" id="PF01193">
    <property type="entry name" value="RNA_pol_L"/>
    <property type="match status" value="1"/>
</dbReference>
<sequence length="295" mass="33388">MVKTKIIEESDEKIRILLTDTDRAFVNSIRRSLLSDTPKMAIDTVRFEMGTTEMDGEVWETDGPLPDEMIAQRLAMLPIPTRHDEFYFQDSCPACSELVVEDRGCPLCTMLFTCKSFGSEEGRMVTAGDMHFLGEEHLNIPEKYHTIPITKLFRGQMIEFYATAVMGRGRDHAKWSPVCGIAFTPRYIGVINIKSRAKILWDLGLTITAKDFGSDGRLEDIDKVAQLIDDLHHVGEGTEESREFNDAITLEEVPREFILSFETDGSMTARVAFEKGIEELSSRFGKIKEDFEAVL</sequence>
<dbReference type="InterPro" id="IPR036643">
    <property type="entry name" value="RNApol_insert_sf"/>
</dbReference>
<keyword evidence="1" id="KW-0240">DNA-directed RNA polymerase</keyword>
<evidence type="ECO:0000256" key="1">
    <source>
        <dbReference type="ARBA" id="ARBA00022478"/>
    </source>
</evidence>
<dbReference type="PANTHER" id="PTHR11800:SF2">
    <property type="entry name" value="DNA-DIRECTED RNA POLYMERASE II SUBUNIT RPB3"/>
    <property type="match status" value="1"/>
</dbReference>
<organism evidence="4">
    <name type="scientific">marine metagenome</name>
    <dbReference type="NCBI Taxonomy" id="408172"/>
    <lineage>
        <taxon>unclassified sequences</taxon>
        <taxon>metagenomes</taxon>
        <taxon>ecological metagenomes</taxon>
    </lineage>
</organism>
<proteinExistence type="inferred from homology"/>
<dbReference type="GO" id="GO:0006351">
    <property type="term" value="P:DNA-templated transcription"/>
    <property type="evidence" value="ECO:0007669"/>
    <property type="project" value="InterPro"/>
</dbReference>
<dbReference type="NCBIfam" id="NF001988">
    <property type="entry name" value="PRK00783.1"/>
    <property type="match status" value="1"/>
</dbReference>
<dbReference type="GO" id="GO:0046983">
    <property type="term" value="F:protein dimerization activity"/>
    <property type="evidence" value="ECO:0007669"/>
    <property type="project" value="InterPro"/>
</dbReference>
<dbReference type="InterPro" id="IPR011263">
    <property type="entry name" value="DNA-dir_RNA_pol_RpoA/D/Rpb3"/>
</dbReference>
<evidence type="ECO:0000256" key="2">
    <source>
        <dbReference type="ARBA" id="ARBA00023163"/>
    </source>
</evidence>
<dbReference type="Gene3D" id="3.30.1360.10">
    <property type="entry name" value="RNA polymerase, RBP11-like subunit"/>
    <property type="match status" value="1"/>
</dbReference>
<dbReference type="Gene3D" id="3.30.70.3110">
    <property type="match status" value="1"/>
</dbReference>
<name>A0A381SBQ0_9ZZZZ</name>
<dbReference type="SUPFAM" id="SSF55257">
    <property type="entry name" value="RBP11-like subunits of RNA polymerase"/>
    <property type="match status" value="1"/>
</dbReference>
<dbReference type="Gene3D" id="2.170.120.12">
    <property type="entry name" value="DNA-directed RNA polymerase, insert domain"/>
    <property type="match status" value="1"/>
</dbReference>
<protein>
    <recommendedName>
        <fullName evidence="3">DNA-directed RNA polymerase RpoA/D/Rpb3-type domain-containing protein</fullName>
    </recommendedName>
</protein>
<dbReference type="GO" id="GO:0000428">
    <property type="term" value="C:DNA-directed RNA polymerase complex"/>
    <property type="evidence" value="ECO:0007669"/>
    <property type="project" value="UniProtKB-KW"/>
</dbReference>
<evidence type="ECO:0000313" key="4">
    <source>
        <dbReference type="EMBL" id="SVA00934.1"/>
    </source>
</evidence>
<dbReference type="SMART" id="SM00662">
    <property type="entry name" value="RPOLD"/>
    <property type="match status" value="1"/>
</dbReference>
<dbReference type="GO" id="GO:0003899">
    <property type="term" value="F:DNA-directed RNA polymerase activity"/>
    <property type="evidence" value="ECO:0007669"/>
    <property type="project" value="InterPro"/>
</dbReference>
<dbReference type="EMBL" id="UINC01002852">
    <property type="protein sequence ID" value="SVA00934.1"/>
    <property type="molecule type" value="Genomic_DNA"/>
</dbReference>
<dbReference type="HAMAP" id="MF_00320">
    <property type="entry name" value="RNApol_arch_Rpo3"/>
    <property type="match status" value="1"/>
</dbReference>
<dbReference type="InterPro" id="IPR050518">
    <property type="entry name" value="Rpo3/RPB3_RNA_Pol_subunit"/>
</dbReference>
<evidence type="ECO:0000259" key="3">
    <source>
        <dbReference type="SMART" id="SM00662"/>
    </source>
</evidence>
<accession>A0A381SBQ0</accession>
<reference evidence="4" key="1">
    <citation type="submission" date="2018-05" db="EMBL/GenBank/DDBJ databases">
        <authorList>
            <person name="Lanie J.A."/>
            <person name="Ng W.-L."/>
            <person name="Kazmierczak K.M."/>
            <person name="Andrzejewski T.M."/>
            <person name="Davidsen T.M."/>
            <person name="Wayne K.J."/>
            <person name="Tettelin H."/>
            <person name="Glass J.I."/>
            <person name="Rusch D."/>
            <person name="Podicherti R."/>
            <person name="Tsui H.-C.T."/>
            <person name="Winkler M.E."/>
        </authorList>
    </citation>
    <scope>NUCLEOTIDE SEQUENCE</scope>
</reference>